<reference evidence="1 2" key="1">
    <citation type="submission" date="2013-10" db="EMBL/GenBank/DDBJ databases">
        <title>Whole Genome Shotgun Sequence of Pseudomonas taiwanensis SJ9.</title>
        <authorList>
            <person name="Hong S.-J."/>
            <person name="Shin J.-H."/>
        </authorList>
    </citation>
    <scope>NUCLEOTIDE SEQUENCE [LARGE SCALE GENOMIC DNA]</scope>
    <source>
        <strain evidence="1 2">SJ9</strain>
    </source>
</reference>
<dbReference type="PATRIC" id="fig|1388762.3.peg.5355"/>
<sequence>MNKHIFSIMEPGNPLMTQALDAMKRYYEALAAMASAAEIESLRLEAESLFQAVSEFQQRVMGCRDDTLH</sequence>
<proteinExistence type="predicted"/>
<gene>
    <name evidence="1" type="ORF">O164_28265</name>
</gene>
<dbReference type="AlphaFoldDB" id="V7D4J5"/>
<protein>
    <submittedName>
        <fullName evidence="1">Uncharacterized protein</fullName>
    </submittedName>
</protein>
<comment type="caution">
    <text evidence="1">The sequence shown here is derived from an EMBL/GenBank/DDBJ whole genome shotgun (WGS) entry which is preliminary data.</text>
</comment>
<accession>V7D4J5</accession>
<evidence type="ECO:0000313" key="1">
    <source>
        <dbReference type="EMBL" id="ESW36618.1"/>
    </source>
</evidence>
<dbReference type="RefSeq" id="WP_023663140.1">
    <property type="nucleotide sequence ID" value="NZ_AXUP01000512.1"/>
</dbReference>
<dbReference type="Proteomes" id="UP000018511">
    <property type="component" value="Unassembled WGS sequence"/>
</dbReference>
<organism evidence="1 2">
    <name type="scientific">Pseudomonas taiwanensis SJ9</name>
    <dbReference type="NCBI Taxonomy" id="1388762"/>
    <lineage>
        <taxon>Bacteria</taxon>
        <taxon>Pseudomonadati</taxon>
        <taxon>Pseudomonadota</taxon>
        <taxon>Gammaproteobacteria</taxon>
        <taxon>Pseudomonadales</taxon>
        <taxon>Pseudomonadaceae</taxon>
        <taxon>Pseudomonas</taxon>
    </lineage>
</organism>
<evidence type="ECO:0000313" key="2">
    <source>
        <dbReference type="Proteomes" id="UP000018511"/>
    </source>
</evidence>
<dbReference type="EMBL" id="AXUP01000512">
    <property type="protein sequence ID" value="ESW36618.1"/>
    <property type="molecule type" value="Genomic_DNA"/>
</dbReference>
<name>V7D4J5_9PSED</name>